<feature type="domain" description="Ricin B lectin" evidence="1">
    <location>
        <begin position="74"/>
        <end position="153"/>
    </location>
</feature>
<dbReference type="SUPFAM" id="SSF54001">
    <property type="entry name" value="Cysteine proteinases"/>
    <property type="match status" value="1"/>
</dbReference>
<dbReference type="OrthoDB" id="2131701at2759"/>
<dbReference type="InterPro" id="IPR000772">
    <property type="entry name" value="Ricin_B_lectin"/>
</dbReference>
<dbReference type="EMBL" id="KN823386">
    <property type="protein sequence ID" value="KIO17421.1"/>
    <property type="molecule type" value="Genomic_DNA"/>
</dbReference>
<feature type="domain" description="Agglutinin C-terminal" evidence="2">
    <location>
        <begin position="260"/>
        <end position="350"/>
    </location>
</feature>
<sequence length="361" mass="41144">MDVGGTENGEPVFCSASAEDCAGQLWDLERASRTTLEIKTMPMVSENTKLQDTTKSQNEPPSYVAEDAIQAIPEGLYTLTNKKIRKLLVVHNGDIRSGTACIGWPRITGSSLDFQLWALKHASADGSYTLMSLRAGTYIDLQAGKTANRAPVIAHSYASSEPSRLNQEWRISEEVPGYYTLRCARTETFLEMDDESTEKWRKIYCSNASQERDSQLWSLDRVSRTSLEIKEVMGKWKPDLLNRLFQPYGDNDEFYFESRYIVLPYELRKPIWNETGLLDQAICRNTFDYDDFVIKAKDAMNSWARDNFRTYGYSILFGIIFGEAKKGPKAYNWYLSYDMGSLVFFDPQTGIEYTSAGNTRL</sequence>
<dbReference type="Gene3D" id="3.30.460.70">
    <property type="match status" value="1"/>
</dbReference>
<dbReference type="Proteomes" id="UP000054248">
    <property type="component" value="Unassembled WGS sequence"/>
</dbReference>
<name>A0A0C3Q372_9AGAM</name>
<dbReference type="HOGENOM" id="CLU_043578_0_0_1"/>
<dbReference type="InterPro" id="IPR035992">
    <property type="entry name" value="Ricin_B-like_lectins"/>
</dbReference>
<dbReference type="Gene3D" id="2.80.10.50">
    <property type="match status" value="1"/>
</dbReference>
<accession>A0A0C3Q372</accession>
<organism evidence="3 4">
    <name type="scientific">Tulasnella calospora MUT 4182</name>
    <dbReference type="NCBI Taxonomy" id="1051891"/>
    <lineage>
        <taxon>Eukaryota</taxon>
        <taxon>Fungi</taxon>
        <taxon>Dikarya</taxon>
        <taxon>Basidiomycota</taxon>
        <taxon>Agaricomycotina</taxon>
        <taxon>Agaricomycetes</taxon>
        <taxon>Cantharellales</taxon>
        <taxon>Tulasnellaceae</taxon>
        <taxon>Tulasnella</taxon>
    </lineage>
</organism>
<dbReference type="InterPro" id="IPR038765">
    <property type="entry name" value="Papain-like_cys_pep_sf"/>
</dbReference>
<evidence type="ECO:0000313" key="3">
    <source>
        <dbReference type="EMBL" id="KIO17421.1"/>
    </source>
</evidence>
<protein>
    <submittedName>
        <fullName evidence="3">Uncharacterized protein</fullName>
    </submittedName>
</protein>
<evidence type="ECO:0000259" key="1">
    <source>
        <dbReference type="Pfam" id="PF14200"/>
    </source>
</evidence>
<dbReference type="Pfam" id="PF18021">
    <property type="entry name" value="Agglutinin_C"/>
    <property type="match status" value="1"/>
</dbReference>
<reference evidence="3 4" key="1">
    <citation type="submission" date="2014-04" db="EMBL/GenBank/DDBJ databases">
        <authorList>
            <consortium name="DOE Joint Genome Institute"/>
            <person name="Kuo A."/>
            <person name="Girlanda M."/>
            <person name="Perotto S."/>
            <person name="Kohler A."/>
            <person name="Nagy L.G."/>
            <person name="Floudas D."/>
            <person name="Copeland A."/>
            <person name="Barry K.W."/>
            <person name="Cichocki N."/>
            <person name="Veneault-Fourrey C."/>
            <person name="LaButti K."/>
            <person name="Lindquist E.A."/>
            <person name="Lipzen A."/>
            <person name="Lundell T."/>
            <person name="Morin E."/>
            <person name="Murat C."/>
            <person name="Sun H."/>
            <person name="Tunlid A."/>
            <person name="Henrissat B."/>
            <person name="Grigoriev I.V."/>
            <person name="Hibbett D.S."/>
            <person name="Martin F."/>
            <person name="Nordberg H.P."/>
            <person name="Cantor M.N."/>
            <person name="Hua S.X."/>
        </authorList>
    </citation>
    <scope>NUCLEOTIDE SEQUENCE [LARGE SCALE GENOMIC DNA]</scope>
    <source>
        <strain evidence="3 4">MUT 4182</strain>
    </source>
</reference>
<evidence type="ECO:0000259" key="2">
    <source>
        <dbReference type="Pfam" id="PF18021"/>
    </source>
</evidence>
<keyword evidence="4" id="KW-1185">Reference proteome</keyword>
<dbReference type="InterPro" id="IPR040600">
    <property type="entry name" value="Agglutinin_C"/>
</dbReference>
<gene>
    <name evidence="3" type="ORF">M407DRAFT_32914</name>
</gene>
<dbReference type="SUPFAM" id="SSF50370">
    <property type="entry name" value="Ricin B-like lectins"/>
    <property type="match status" value="1"/>
</dbReference>
<dbReference type="PROSITE" id="PS50231">
    <property type="entry name" value="RICIN_B_LECTIN"/>
    <property type="match status" value="1"/>
</dbReference>
<dbReference type="STRING" id="1051891.A0A0C3Q372"/>
<proteinExistence type="predicted"/>
<reference evidence="4" key="2">
    <citation type="submission" date="2015-01" db="EMBL/GenBank/DDBJ databases">
        <title>Evolutionary Origins and Diversification of the Mycorrhizal Mutualists.</title>
        <authorList>
            <consortium name="DOE Joint Genome Institute"/>
            <consortium name="Mycorrhizal Genomics Consortium"/>
            <person name="Kohler A."/>
            <person name="Kuo A."/>
            <person name="Nagy L.G."/>
            <person name="Floudas D."/>
            <person name="Copeland A."/>
            <person name="Barry K.W."/>
            <person name="Cichocki N."/>
            <person name="Veneault-Fourrey C."/>
            <person name="LaButti K."/>
            <person name="Lindquist E.A."/>
            <person name="Lipzen A."/>
            <person name="Lundell T."/>
            <person name="Morin E."/>
            <person name="Murat C."/>
            <person name="Riley R."/>
            <person name="Ohm R."/>
            <person name="Sun H."/>
            <person name="Tunlid A."/>
            <person name="Henrissat B."/>
            <person name="Grigoriev I.V."/>
            <person name="Hibbett D.S."/>
            <person name="Martin F."/>
        </authorList>
    </citation>
    <scope>NUCLEOTIDE SEQUENCE [LARGE SCALE GENOMIC DNA]</scope>
    <source>
        <strain evidence="4">MUT 4182</strain>
    </source>
</reference>
<dbReference type="Pfam" id="PF14200">
    <property type="entry name" value="RicinB_lectin_2"/>
    <property type="match status" value="1"/>
</dbReference>
<dbReference type="AlphaFoldDB" id="A0A0C3Q372"/>
<evidence type="ECO:0000313" key="4">
    <source>
        <dbReference type="Proteomes" id="UP000054248"/>
    </source>
</evidence>